<evidence type="ECO:0000256" key="1">
    <source>
        <dbReference type="ARBA" id="ARBA00022853"/>
    </source>
</evidence>
<sequence>RSEEGTTITCDFPDCKMEWFHLSCLQLNSVAKGKWYWPVCHKK</sequence>
<dbReference type="InterPro" id="IPR011011">
    <property type="entry name" value="Znf_FYVE_PHD"/>
</dbReference>
<reference evidence="2" key="1">
    <citation type="submission" date="2017-05" db="UniProtKB">
        <authorList>
            <consortium name="EnsemblMetazoa"/>
        </authorList>
    </citation>
    <scope>IDENTIFICATION</scope>
</reference>
<dbReference type="AlphaFoldDB" id="A0A1X7VGX8"/>
<dbReference type="PANTHER" id="PTHR10333:SF42">
    <property type="entry name" value="INHIBITOR OF GROWTH PROTEIN 5"/>
    <property type="match status" value="1"/>
</dbReference>
<organism evidence="2">
    <name type="scientific">Amphimedon queenslandica</name>
    <name type="common">Sponge</name>
    <dbReference type="NCBI Taxonomy" id="400682"/>
    <lineage>
        <taxon>Eukaryota</taxon>
        <taxon>Metazoa</taxon>
        <taxon>Porifera</taxon>
        <taxon>Demospongiae</taxon>
        <taxon>Heteroscleromorpha</taxon>
        <taxon>Haplosclerida</taxon>
        <taxon>Niphatidae</taxon>
        <taxon>Amphimedon</taxon>
    </lineage>
</organism>
<dbReference type="STRING" id="400682.A0A1X7VGX8"/>
<keyword evidence="1" id="KW-0156">Chromatin regulator</keyword>
<dbReference type="EnsemblMetazoa" id="Aqu2.1.39034_001">
    <property type="protein sequence ID" value="Aqu2.1.39034_001"/>
    <property type="gene ID" value="Aqu2.1.39034"/>
</dbReference>
<dbReference type="Gene3D" id="3.30.40.10">
    <property type="entry name" value="Zinc/RING finger domain, C3HC4 (zinc finger)"/>
    <property type="match status" value="1"/>
</dbReference>
<dbReference type="SUPFAM" id="SSF57903">
    <property type="entry name" value="FYVE/PHD zinc finger"/>
    <property type="match status" value="1"/>
</dbReference>
<dbReference type="PANTHER" id="PTHR10333">
    <property type="entry name" value="INHIBITOR OF GROWTH PROTEIN"/>
    <property type="match status" value="1"/>
</dbReference>
<dbReference type="InterPro" id="IPR028651">
    <property type="entry name" value="ING_fam"/>
</dbReference>
<accession>A0A1X7VGX8</accession>
<proteinExistence type="predicted"/>
<dbReference type="InterPro" id="IPR013083">
    <property type="entry name" value="Znf_RING/FYVE/PHD"/>
</dbReference>
<name>A0A1X7VGX8_AMPQE</name>
<dbReference type="GO" id="GO:0006325">
    <property type="term" value="P:chromatin organization"/>
    <property type="evidence" value="ECO:0007669"/>
    <property type="project" value="UniProtKB-KW"/>
</dbReference>
<evidence type="ECO:0008006" key="3">
    <source>
        <dbReference type="Google" id="ProtNLM"/>
    </source>
</evidence>
<evidence type="ECO:0000313" key="2">
    <source>
        <dbReference type="EnsemblMetazoa" id="Aqu2.1.39034_001"/>
    </source>
</evidence>
<protein>
    <recommendedName>
        <fullName evidence="3">Zinc finger PHD-type domain-containing protein</fullName>
    </recommendedName>
</protein>
<dbReference type="InParanoid" id="A0A1X7VGX8"/>